<dbReference type="AlphaFoldDB" id="A0A498S1D7"/>
<accession>A0A498S1D7</accession>
<evidence type="ECO:0000313" key="3">
    <source>
        <dbReference type="Proteomes" id="UP000276991"/>
    </source>
</evidence>
<dbReference type="STRING" id="6277.A0A498S1D7"/>
<keyword evidence="3" id="KW-1185">Reference proteome</keyword>
<dbReference type="Proteomes" id="UP000276991">
    <property type="component" value="Unassembled WGS sequence"/>
</dbReference>
<dbReference type="InterPro" id="IPR022047">
    <property type="entry name" value="Microcephalin-like"/>
</dbReference>
<dbReference type="OrthoDB" id="5876908at2759"/>
<dbReference type="InterPro" id="IPR001357">
    <property type="entry name" value="BRCT_dom"/>
</dbReference>
<dbReference type="EMBL" id="UPTC01000176">
    <property type="protein sequence ID" value="VBB27060.1"/>
    <property type="molecule type" value="Genomic_DNA"/>
</dbReference>
<feature type="non-terminal residue" evidence="2">
    <location>
        <position position="613"/>
    </location>
</feature>
<dbReference type="PROSITE" id="PS50172">
    <property type="entry name" value="BRCT"/>
    <property type="match status" value="2"/>
</dbReference>
<sequence length="613" mass="69949">MEAQLKAFELSSPLQDDHVENVKKSKILKDIAFVDVRLNKTSVLCQMLCDLGANVNLRFSRNITHLIFWNGRQETLDKAHHLGTKISIISPHWVFKCFMNLIRADESPFLLYGIKDLAVPMRLMAMGRMGTVNMSCHDRALNSSGSSPNQSQIVHAIETLSDQLASKLTSPANNENIDVVEIISPIVDRVRKRLNELNILNCYSPMETPFRGCTSNAVDKKNVSLSLKHSENSVPTEVYNIDIMKQGKAKDHYRVSKKQRRHTISRVSMFRGESEQQFTTPTTESSNSVKSVNLVEITQSEPVKKRGRPTIDSEQLAEYTPTRFHKYLQRRFRSVRAEHAAQLNTQKMVCMYRKMMDQNISKIRSDNRKLSIRQNSKMRPVVIRTRSSVLNELQNVPSSNEFVKKKKIARKKVKSGNIILSGISKIERETVFAITKKLGVLKIASTVDERTRYVVSDEEGVRTVNVMRALVKGIPIVTIEWAYRSLEIGGWLKGSDFFVPRWKIAHRAWLDGHMLRLFSTLGPFYVSSKCEPEAKHLLYLIRCCHGKVTESLSRAVIFVAPQSEWETLMQLRKDTDTQPTYITEKSLLGTVINLLTFSEIYEGRISEKGLSLM</sequence>
<dbReference type="SUPFAM" id="SSF52113">
    <property type="entry name" value="BRCT domain"/>
    <property type="match status" value="2"/>
</dbReference>
<feature type="domain" description="BRCT" evidence="1">
    <location>
        <begin position="415"/>
        <end position="499"/>
    </location>
</feature>
<feature type="domain" description="BRCT" evidence="1">
    <location>
        <begin position="23"/>
        <end position="111"/>
    </location>
</feature>
<protein>
    <recommendedName>
        <fullName evidence="1">BRCT domain-containing protein</fullName>
    </recommendedName>
</protein>
<dbReference type="Gene3D" id="3.40.50.10190">
    <property type="entry name" value="BRCT domain"/>
    <property type="match status" value="3"/>
</dbReference>
<dbReference type="CDD" id="cd17716">
    <property type="entry name" value="BRCT_microcephalin_rpt1"/>
    <property type="match status" value="1"/>
</dbReference>
<organism evidence="2 3">
    <name type="scientific">Acanthocheilonema viteae</name>
    <name type="common">Filarial nematode worm</name>
    <name type="synonym">Dipetalonema viteae</name>
    <dbReference type="NCBI Taxonomy" id="6277"/>
    <lineage>
        <taxon>Eukaryota</taxon>
        <taxon>Metazoa</taxon>
        <taxon>Ecdysozoa</taxon>
        <taxon>Nematoda</taxon>
        <taxon>Chromadorea</taxon>
        <taxon>Rhabditida</taxon>
        <taxon>Spirurina</taxon>
        <taxon>Spiruromorpha</taxon>
        <taxon>Filarioidea</taxon>
        <taxon>Onchocercidae</taxon>
        <taxon>Acanthocheilonema</taxon>
    </lineage>
</organism>
<dbReference type="PANTHER" id="PTHR14625">
    <property type="entry name" value="MICROCEPHALIN"/>
    <property type="match status" value="1"/>
</dbReference>
<name>A0A498S1D7_ACAVI</name>
<dbReference type="GO" id="GO:0000278">
    <property type="term" value="P:mitotic cell cycle"/>
    <property type="evidence" value="ECO:0007669"/>
    <property type="project" value="TreeGrafter"/>
</dbReference>
<evidence type="ECO:0000259" key="1">
    <source>
        <dbReference type="PROSITE" id="PS50172"/>
    </source>
</evidence>
<gene>
    <name evidence="2" type="ORF">NAV_LOCUS1890</name>
</gene>
<reference evidence="2 3" key="1">
    <citation type="submission" date="2018-08" db="EMBL/GenBank/DDBJ databases">
        <authorList>
            <person name="Laetsch R D."/>
            <person name="Stevens L."/>
            <person name="Kumar S."/>
            <person name="Blaxter L. M."/>
        </authorList>
    </citation>
    <scope>NUCLEOTIDE SEQUENCE [LARGE SCALE GENOMIC DNA]</scope>
</reference>
<dbReference type="Pfam" id="PF12738">
    <property type="entry name" value="PTCB-BRCT"/>
    <property type="match status" value="1"/>
</dbReference>
<dbReference type="PANTHER" id="PTHR14625:SF3">
    <property type="entry name" value="MICROCEPHALIN"/>
    <property type="match status" value="1"/>
</dbReference>
<dbReference type="InterPro" id="IPR036420">
    <property type="entry name" value="BRCT_dom_sf"/>
</dbReference>
<evidence type="ECO:0000313" key="2">
    <source>
        <dbReference type="EMBL" id="VBB27060.1"/>
    </source>
</evidence>
<proteinExistence type="predicted"/>